<dbReference type="InterPro" id="IPR035895">
    <property type="entry name" value="HPr-like_sf"/>
</dbReference>
<proteinExistence type="predicted"/>
<evidence type="ECO:0000256" key="1">
    <source>
        <dbReference type="ARBA" id="ARBA00004496"/>
    </source>
</evidence>
<evidence type="ECO:0000313" key="6">
    <source>
        <dbReference type="Proteomes" id="UP000824056"/>
    </source>
</evidence>
<comment type="subcellular location">
    <subcellularLocation>
        <location evidence="1">Cytoplasm</location>
    </subcellularLocation>
</comment>
<feature type="domain" description="HPr" evidence="4">
    <location>
        <begin position="1"/>
        <end position="92"/>
    </location>
</feature>
<dbReference type="GO" id="GO:0009401">
    <property type="term" value="P:phosphoenolpyruvate-dependent sugar phosphotransferase system"/>
    <property type="evidence" value="ECO:0007669"/>
    <property type="project" value="UniProtKB-KW"/>
</dbReference>
<dbReference type="PANTHER" id="PTHR33705">
    <property type="entry name" value="PHOSPHOCARRIER PROTEIN HPR"/>
    <property type="match status" value="1"/>
</dbReference>
<dbReference type="GO" id="GO:0005737">
    <property type="term" value="C:cytoplasm"/>
    <property type="evidence" value="ECO:0007669"/>
    <property type="project" value="UniProtKB-SubCell"/>
</dbReference>
<evidence type="ECO:0000313" key="5">
    <source>
        <dbReference type="EMBL" id="HIZ65386.1"/>
    </source>
</evidence>
<dbReference type="Proteomes" id="UP000824056">
    <property type="component" value="Unassembled WGS sequence"/>
</dbReference>
<dbReference type="EMBL" id="DXBG01000135">
    <property type="protein sequence ID" value="HIZ65386.1"/>
    <property type="molecule type" value="Genomic_DNA"/>
</dbReference>
<comment type="caution">
    <text evidence="5">The sequence shown here is derived from an EMBL/GenBank/DDBJ whole genome shotgun (WGS) entry which is preliminary data.</text>
</comment>
<dbReference type="PANTHER" id="PTHR33705:SF2">
    <property type="entry name" value="PHOSPHOCARRIER PROTEIN NPR"/>
    <property type="match status" value="1"/>
</dbReference>
<dbReference type="AlphaFoldDB" id="A0A9D2FRM2"/>
<name>A0A9D2FRM2_9FIRM</name>
<protein>
    <submittedName>
        <fullName evidence="5">HPr family phosphocarrier protein</fullName>
    </submittedName>
</protein>
<dbReference type="Gene3D" id="3.30.1340.10">
    <property type="entry name" value="HPr-like"/>
    <property type="match status" value="1"/>
</dbReference>
<dbReference type="InterPro" id="IPR000032">
    <property type="entry name" value="HPr-like"/>
</dbReference>
<evidence type="ECO:0000259" key="4">
    <source>
        <dbReference type="PROSITE" id="PS51350"/>
    </source>
</evidence>
<keyword evidence="2" id="KW-0963">Cytoplasm</keyword>
<dbReference type="SUPFAM" id="SSF55594">
    <property type="entry name" value="HPr-like"/>
    <property type="match status" value="1"/>
</dbReference>
<evidence type="ECO:0000256" key="2">
    <source>
        <dbReference type="ARBA" id="ARBA00022490"/>
    </source>
</evidence>
<dbReference type="PROSITE" id="PS51350">
    <property type="entry name" value="PTS_HPR_DOM"/>
    <property type="match status" value="1"/>
</dbReference>
<gene>
    <name evidence="5" type="ORF">H9809_05745</name>
</gene>
<organism evidence="5 6">
    <name type="scientific">Candidatus Blautia pullicola</name>
    <dbReference type="NCBI Taxonomy" id="2838498"/>
    <lineage>
        <taxon>Bacteria</taxon>
        <taxon>Bacillati</taxon>
        <taxon>Bacillota</taxon>
        <taxon>Clostridia</taxon>
        <taxon>Lachnospirales</taxon>
        <taxon>Lachnospiraceae</taxon>
        <taxon>Blautia</taxon>
    </lineage>
</organism>
<evidence type="ECO:0000256" key="3">
    <source>
        <dbReference type="ARBA" id="ARBA00022683"/>
    </source>
</evidence>
<sequence length="93" mass="10061">MVSQKVKIINPSGLHLRTATFLSNSVLKYDATLQFEYEKNDIKGIVNLKSILNIVAAGIRQGQELTITSQGKEEKEALAAAVAAIQSGLGEKF</sequence>
<dbReference type="InterPro" id="IPR050399">
    <property type="entry name" value="HPr"/>
</dbReference>
<dbReference type="Pfam" id="PF00381">
    <property type="entry name" value="PTS-HPr"/>
    <property type="match status" value="1"/>
</dbReference>
<accession>A0A9D2FRM2</accession>
<keyword evidence="3" id="KW-0598">Phosphotransferase system</keyword>
<dbReference type="PRINTS" id="PR00107">
    <property type="entry name" value="PHOSPHOCPHPR"/>
</dbReference>
<reference evidence="5" key="2">
    <citation type="submission" date="2021-04" db="EMBL/GenBank/DDBJ databases">
        <authorList>
            <person name="Gilroy R."/>
        </authorList>
    </citation>
    <scope>NUCLEOTIDE SEQUENCE</scope>
    <source>
        <strain evidence="5">1068</strain>
    </source>
</reference>
<dbReference type="NCBIfam" id="TIGR01003">
    <property type="entry name" value="PTS_HPr_family"/>
    <property type="match status" value="1"/>
</dbReference>
<reference evidence="5" key="1">
    <citation type="journal article" date="2021" name="PeerJ">
        <title>Extensive microbial diversity within the chicken gut microbiome revealed by metagenomics and culture.</title>
        <authorList>
            <person name="Gilroy R."/>
            <person name="Ravi A."/>
            <person name="Getino M."/>
            <person name="Pursley I."/>
            <person name="Horton D.L."/>
            <person name="Alikhan N.F."/>
            <person name="Baker D."/>
            <person name="Gharbi K."/>
            <person name="Hall N."/>
            <person name="Watson M."/>
            <person name="Adriaenssens E.M."/>
            <person name="Foster-Nyarko E."/>
            <person name="Jarju S."/>
            <person name="Secka A."/>
            <person name="Antonio M."/>
            <person name="Oren A."/>
            <person name="Chaudhuri R.R."/>
            <person name="La Ragione R."/>
            <person name="Hildebrand F."/>
            <person name="Pallen M.J."/>
        </authorList>
    </citation>
    <scope>NUCLEOTIDE SEQUENCE</scope>
    <source>
        <strain evidence="5">1068</strain>
    </source>
</reference>